<dbReference type="EMBL" id="GL883010">
    <property type="protein sequence ID" value="EGG21787.1"/>
    <property type="molecule type" value="Genomic_DNA"/>
</dbReference>
<comment type="catalytic activity">
    <reaction evidence="8">
        <text>L-seryl-[protein] + ATP = O-phospho-L-seryl-[protein] + ADP + H(+)</text>
        <dbReference type="Rhea" id="RHEA:17989"/>
        <dbReference type="Rhea" id="RHEA-COMP:9863"/>
        <dbReference type="Rhea" id="RHEA-COMP:11604"/>
        <dbReference type="ChEBI" id="CHEBI:15378"/>
        <dbReference type="ChEBI" id="CHEBI:29999"/>
        <dbReference type="ChEBI" id="CHEBI:30616"/>
        <dbReference type="ChEBI" id="CHEBI:83421"/>
        <dbReference type="ChEBI" id="CHEBI:456216"/>
        <dbReference type="EC" id="2.7.11.1"/>
    </reaction>
</comment>
<feature type="compositionally biased region" description="Basic residues" evidence="9">
    <location>
        <begin position="523"/>
        <end position="533"/>
    </location>
</feature>
<organism evidence="12 13">
    <name type="scientific">Cavenderia fasciculata</name>
    <name type="common">Slime mold</name>
    <name type="synonym">Dictyostelium fasciculatum</name>
    <dbReference type="NCBI Taxonomy" id="261658"/>
    <lineage>
        <taxon>Eukaryota</taxon>
        <taxon>Amoebozoa</taxon>
        <taxon>Evosea</taxon>
        <taxon>Eumycetozoa</taxon>
        <taxon>Dictyostelia</taxon>
        <taxon>Acytosteliales</taxon>
        <taxon>Cavenderiaceae</taxon>
        <taxon>Cavenderia</taxon>
    </lineage>
</organism>
<keyword evidence="6" id="KW-0175">Coiled coil</keyword>
<evidence type="ECO:0000259" key="10">
    <source>
        <dbReference type="PROSITE" id="PS50011"/>
    </source>
</evidence>
<evidence type="ECO:0000256" key="5">
    <source>
        <dbReference type="ARBA" id="ARBA00022840"/>
    </source>
</evidence>
<evidence type="ECO:0000313" key="12">
    <source>
        <dbReference type="EMBL" id="EGG21787.1"/>
    </source>
</evidence>
<feature type="compositionally biased region" description="Pro residues" evidence="9">
    <location>
        <begin position="620"/>
        <end position="637"/>
    </location>
</feature>
<dbReference type="Gene3D" id="1.10.510.10">
    <property type="entry name" value="Transferase(Phosphotransferase) domain 1"/>
    <property type="match status" value="1"/>
</dbReference>
<evidence type="ECO:0000313" key="13">
    <source>
        <dbReference type="Proteomes" id="UP000007797"/>
    </source>
</evidence>
<dbReference type="SUPFAM" id="SSF56112">
    <property type="entry name" value="Protein kinase-like (PK-like)"/>
    <property type="match status" value="1"/>
</dbReference>
<dbReference type="GO" id="GO:0051082">
    <property type="term" value="F:unfolded protein binding"/>
    <property type="evidence" value="ECO:0007669"/>
    <property type="project" value="TreeGrafter"/>
</dbReference>
<dbReference type="STRING" id="1054147.F4PU19"/>
<dbReference type="PROSITE" id="PS51392">
    <property type="entry name" value="KEN"/>
    <property type="match status" value="1"/>
</dbReference>
<keyword evidence="13" id="KW-1185">Reference proteome</keyword>
<feature type="compositionally biased region" description="Pro residues" evidence="9">
    <location>
        <begin position="535"/>
        <end position="546"/>
    </location>
</feature>
<keyword evidence="5" id="KW-0067">ATP-binding</keyword>
<name>F4PU19_CACFS</name>
<keyword evidence="4" id="KW-0418">Kinase</keyword>
<comment type="catalytic activity">
    <reaction evidence="7">
        <text>L-threonyl-[protein] + ATP = O-phospho-L-threonyl-[protein] + ADP + H(+)</text>
        <dbReference type="Rhea" id="RHEA:46608"/>
        <dbReference type="Rhea" id="RHEA-COMP:11060"/>
        <dbReference type="Rhea" id="RHEA-COMP:11605"/>
        <dbReference type="ChEBI" id="CHEBI:15378"/>
        <dbReference type="ChEBI" id="CHEBI:30013"/>
        <dbReference type="ChEBI" id="CHEBI:30616"/>
        <dbReference type="ChEBI" id="CHEBI:61977"/>
        <dbReference type="ChEBI" id="CHEBI:456216"/>
        <dbReference type="EC" id="2.7.11.1"/>
    </reaction>
</comment>
<evidence type="ECO:0000256" key="9">
    <source>
        <dbReference type="SAM" id="MobiDB-lite"/>
    </source>
</evidence>
<feature type="compositionally biased region" description="Low complexity" evidence="9">
    <location>
        <begin position="638"/>
        <end position="655"/>
    </location>
</feature>
<protein>
    <recommendedName>
        <fullName evidence="1">non-specific serine/threonine protein kinase</fullName>
        <ecNumber evidence="1">2.7.11.1</ecNumber>
    </recommendedName>
</protein>
<gene>
    <name evidence="12" type="primary">irlD</name>
    <name evidence="12" type="ORF">DFA_01673</name>
</gene>
<dbReference type="PANTHER" id="PTHR13954">
    <property type="entry name" value="IRE1-RELATED"/>
    <property type="match status" value="1"/>
</dbReference>
<dbReference type="InterPro" id="IPR011009">
    <property type="entry name" value="Kinase-like_dom_sf"/>
</dbReference>
<feature type="compositionally biased region" description="Low complexity" evidence="9">
    <location>
        <begin position="597"/>
        <end position="607"/>
    </location>
</feature>
<evidence type="ECO:0000259" key="11">
    <source>
        <dbReference type="PROSITE" id="PS51392"/>
    </source>
</evidence>
<feature type="domain" description="KEN" evidence="11">
    <location>
        <begin position="1004"/>
        <end position="1155"/>
    </location>
</feature>
<dbReference type="Pfam" id="PF00069">
    <property type="entry name" value="Pkinase"/>
    <property type="match status" value="1"/>
</dbReference>
<dbReference type="GO" id="GO:0006397">
    <property type="term" value="P:mRNA processing"/>
    <property type="evidence" value="ECO:0007669"/>
    <property type="project" value="InterPro"/>
</dbReference>
<feature type="compositionally biased region" description="Basic and acidic residues" evidence="9">
    <location>
        <begin position="586"/>
        <end position="596"/>
    </location>
</feature>
<feature type="region of interest" description="Disordered" evidence="9">
    <location>
        <begin position="520"/>
        <end position="702"/>
    </location>
</feature>
<dbReference type="PROSITE" id="PS50011">
    <property type="entry name" value="PROTEIN_KINASE_DOM"/>
    <property type="match status" value="1"/>
</dbReference>
<keyword evidence="2" id="KW-0723">Serine/threonine-protein kinase</keyword>
<evidence type="ECO:0000256" key="2">
    <source>
        <dbReference type="ARBA" id="ARBA00022527"/>
    </source>
</evidence>
<evidence type="ECO:0000256" key="6">
    <source>
        <dbReference type="ARBA" id="ARBA00023054"/>
    </source>
</evidence>
<dbReference type="RefSeq" id="XP_004359637.1">
    <property type="nucleotide sequence ID" value="XM_004359580.1"/>
</dbReference>
<reference evidence="13" key="1">
    <citation type="journal article" date="2011" name="Genome Res.">
        <title>Phylogeny-wide analysis of social amoeba genomes highlights ancient origins for complex intercellular communication.</title>
        <authorList>
            <person name="Heidel A.J."/>
            <person name="Lawal H.M."/>
            <person name="Felder M."/>
            <person name="Schilde C."/>
            <person name="Helps N.R."/>
            <person name="Tunggal B."/>
            <person name="Rivero F."/>
            <person name="John U."/>
            <person name="Schleicher M."/>
            <person name="Eichinger L."/>
            <person name="Platzer M."/>
            <person name="Noegel A.A."/>
            <person name="Schaap P."/>
            <person name="Gloeckner G."/>
        </authorList>
    </citation>
    <scope>NUCLEOTIDE SEQUENCE [LARGE SCALE GENOMIC DNA]</scope>
    <source>
        <strain evidence="13">SH3</strain>
    </source>
</reference>
<dbReference type="GO" id="GO:0036498">
    <property type="term" value="P:IRE1-mediated unfolded protein response"/>
    <property type="evidence" value="ECO:0007669"/>
    <property type="project" value="TreeGrafter"/>
</dbReference>
<dbReference type="InterPro" id="IPR000719">
    <property type="entry name" value="Prot_kinase_dom"/>
</dbReference>
<dbReference type="GO" id="GO:1990604">
    <property type="term" value="C:IRE1-TRAF2-ASK1 complex"/>
    <property type="evidence" value="ECO:0007669"/>
    <property type="project" value="TreeGrafter"/>
</dbReference>
<dbReference type="InterPro" id="IPR010513">
    <property type="entry name" value="KEN_dom"/>
</dbReference>
<sequence>MNQISYPLYGSNGLRTFIDAIPASIENPESCYKLREYKAYYNPKTSAAGIIEYTETEDQTQLAQNIKLYGWSLVELKWIMTLLETHFASKLVPPKRVVEAIMDVLVMLYDAKYLALGGSESLLMQIEARLNLMGILMKYIPQMFRDAKFELEFMTKGGNFADRVAFDRYLYYHNTHIGDAYKDLAQYQSVLGDAEPLSFPRVIDLAVMLGHDEYYMDPKNFSYDVQDEGGLILACTFAADLDTLKYIYSQRKHEYMSSTLGNKRAEKMAVERNQAQILKFLYQNSFDLGDFYNGDGLSDIDAQITGWILDALEKDRPEIIKAILLRHADIFQTRLLYIMSEMIQHPKAINLLTTFRSIDKSMAIFQTGNKEMVSFLSLKNNKLKGEPQKKNEPNPLVPLISIAPNLEVLQFITEHYMSHDRLNARFSFKIWKRIVKSPPQAAISLVQEFSTAEIFILLGRHDMALYLLKNHFSAFHSNQLCSIMQESSNKGIYQEYVKKLKVEEAERLKALDSLLLEEDKKAKPAAKKKKKKPQTPTPQTPPPPQTPATTTTTKDQPKDQATKNQQQHAPTKDQPKEQQQAQATKDQPKDQSKDQTTKNQQQQTPTKDQPKDQTTKNQPQTPPPPSQPKEQPKPTPTTQPQTPQTPQPKEQAKPTLSPNNPSLSQQIEKLSISENNNQPTKSPNNQAVNSSPTTKQMKKEQEKIQKQLQFQQLLLKYNIVESELDSTIGKMKYCRKDKYIIGRGSNGTVVYKGLWSNQIPVAIKRMNKEFNLMDKVAEEVDLMIKLTNEQGLHIVRYIDREENDDYIYLAVSLCELSLLDWFEFADEKLPAHLREQRHSIDKKSLISDVIQGVAFLHKYNVVHNDLNPRNILVNNGRLVISDMGLSKMITAVDSFSLTHSPAGTGGYHPAEVILRDQRKTSAVDIFSLGCIICYLLSDGKDHPFGKDTWDRMPRIMKDMPNAEEALPKGTSNEAIDLITRCIIKDPSLRPNIQQVIHHPFFWPLDKQINYISAVYQSMKASTLPPTTFNTSIDPRGKTYSLLTEYHALKRWDALIDSNIMEVISAGVSSPYHYENVKDLFRCMRNAIEHHQEIKYRLQQQPSTDKKIEDVFASRESLFQYFVKQFPMLIVFTYHRLQSLDNYISSSPILQPYYPQQQNK</sequence>
<dbReference type="CDD" id="cd10321">
    <property type="entry name" value="RNase_Ire1_like"/>
    <property type="match status" value="1"/>
</dbReference>
<evidence type="ECO:0000256" key="4">
    <source>
        <dbReference type="ARBA" id="ARBA00022777"/>
    </source>
</evidence>
<dbReference type="Gene3D" id="3.30.200.20">
    <property type="entry name" value="Phosphorylase Kinase, domain 1"/>
    <property type="match status" value="1"/>
</dbReference>
<dbReference type="GeneID" id="14873179"/>
<dbReference type="InterPro" id="IPR045133">
    <property type="entry name" value="IRE1/2-like"/>
</dbReference>
<keyword evidence="3" id="KW-0547">Nucleotide-binding</keyword>
<dbReference type="Pfam" id="PF06479">
    <property type="entry name" value="Ribonuc_2-5A"/>
    <property type="match status" value="1"/>
</dbReference>
<proteinExistence type="predicted"/>
<dbReference type="GO" id="GO:0004521">
    <property type="term" value="F:RNA endonuclease activity"/>
    <property type="evidence" value="ECO:0007669"/>
    <property type="project" value="InterPro"/>
</dbReference>
<evidence type="ECO:0000256" key="1">
    <source>
        <dbReference type="ARBA" id="ARBA00012513"/>
    </source>
</evidence>
<dbReference type="KEGG" id="dfa:DFA_01673"/>
<evidence type="ECO:0000256" key="7">
    <source>
        <dbReference type="ARBA" id="ARBA00047899"/>
    </source>
</evidence>
<dbReference type="InterPro" id="IPR038357">
    <property type="entry name" value="KEN_sf"/>
</dbReference>
<dbReference type="GO" id="GO:0004674">
    <property type="term" value="F:protein serine/threonine kinase activity"/>
    <property type="evidence" value="ECO:0007669"/>
    <property type="project" value="UniProtKB-KW"/>
</dbReference>
<dbReference type="OrthoDB" id="20763at2759"/>
<feature type="domain" description="Protein kinase" evidence="10">
    <location>
        <begin position="735"/>
        <end position="1001"/>
    </location>
</feature>
<evidence type="ECO:0000256" key="3">
    <source>
        <dbReference type="ARBA" id="ARBA00022741"/>
    </source>
</evidence>
<evidence type="ECO:0000256" key="8">
    <source>
        <dbReference type="ARBA" id="ARBA00048679"/>
    </source>
</evidence>
<dbReference type="Proteomes" id="UP000007797">
    <property type="component" value="Unassembled WGS sequence"/>
</dbReference>
<dbReference type="PANTHER" id="PTHR13954:SF12">
    <property type="entry name" value="SERINE_THREONINE-PROTEIN KINASE IRLA-RELATED"/>
    <property type="match status" value="1"/>
</dbReference>
<dbReference type="GO" id="GO:0005524">
    <property type="term" value="F:ATP binding"/>
    <property type="evidence" value="ECO:0007669"/>
    <property type="project" value="UniProtKB-KW"/>
</dbReference>
<keyword evidence="4" id="KW-0808">Transferase</keyword>
<dbReference type="Gene3D" id="1.20.1440.180">
    <property type="entry name" value="KEN domain"/>
    <property type="match status" value="1"/>
</dbReference>
<feature type="compositionally biased region" description="Polar residues" evidence="9">
    <location>
        <begin position="656"/>
        <end position="694"/>
    </location>
</feature>
<dbReference type="AlphaFoldDB" id="F4PU19"/>
<accession>F4PU19</accession>
<dbReference type="EC" id="2.7.11.1" evidence="1"/>